<dbReference type="RefSeq" id="WP_268610220.1">
    <property type="nucleotide sequence ID" value="NZ_CP113797.1"/>
</dbReference>
<keyword evidence="1" id="KW-0472">Membrane</keyword>
<keyword evidence="1" id="KW-1133">Transmembrane helix</keyword>
<protein>
    <submittedName>
        <fullName evidence="2">AzlD domain-containing protein</fullName>
    </submittedName>
</protein>
<proteinExistence type="predicted"/>
<evidence type="ECO:0000256" key="1">
    <source>
        <dbReference type="SAM" id="Phobius"/>
    </source>
</evidence>
<name>A0A9E8ZCF9_9CYAN</name>
<dbReference type="Proteomes" id="UP001163152">
    <property type="component" value="Chromosome"/>
</dbReference>
<feature type="transmembrane region" description="Helical" evidence="1">
    <location>
        <begin position="6"/>
        <end position="26"/>
    </location>
</feature>
<dbReference type="KEGG" id="tsin:OXH18_24765"/>
<dbReference type="InterPro" id="IPR008407">
    <property type="entry name" value="Brnchd-chn_aa_trnsp_AzlD"/>
</dbReference>
<feature type="transmembrane region" description="Helical" evidence="1">
    <location>
        <begin position="87"/>
        <end position="110"/>
    </location>
</feature>
<keyword evidence="3" id="KW-1185">Reference proteome</keyword>
<dbReference type="Pfam" id="PF05437">
    <property type="entry name" value="AzlD"/>
    <property type="match status" value="1"/>
</dbReference>
<accession>A0A9E8ZCF9</accession>
<dbReference type="AlphaFoldDB" id="A0A9E8ZCF9"/>
<gene>
    <name evidence="2" type="ORF">OXH18_24765</name>
</gene>
<feature type="transmembrane region" description="Helical" evidence="1">
    <location>
        <begin position="62"/>
        <end position="80"/>
    </location>
</feature>
<reference evidence="2" key="1">
    <citation type="submission" date="2022-12" db="EMBL/GenBank/DDBJ databases">
        <title>Polyphasic identification of a Novel Hot-Spring Cyanobacterium Ocullathermofonsia sinensis gen nov. sp. nov. and Genomic Insights on its Adaptations to the Thermal Habitat.</title>
        <authorList>
            <person name="Daroch M."/>
            <person name="Tang J."/>
            <person name="Jiang Y."/>
        </authorList>
    </citation>
    <scope>NUCLEOTIDE SEQUENCE</scope>
    <source>
        <strain evidence="2">PKUAC-SCTA174</strain>
    </source>
</reference>
<dbReference type="EMBL" id="CP113797">
    <property type="protein sequence ID" value="WAL60337.1"/>
    <property type="molecule type" value="Genomic_DNA"/>
</dbReference>
<organism evidence="2 3">
    <name type="scientific">Thermocoleostomius sinensis A174</name>
    <dbReference type="NCBI Taxonomy" id="2016057"/>
    <lineage>
        <taxon>Bacteria</taxon>
        <taxon>Bacillati</taxon>
        <taxon>Cyanobacteriota</taxon>
        <taxon>Cyanophyceae</taxon>
        <taxon>Oculatellales</taxon>
        <taxon>Oculatellaceae</taxon>
        <taxon>Thermocoleostomius</taxon>
    </lineage>
</organism>
<sequence length="111" mass="12107">MMYEIWLIGGMSLVTFLVRYPVIAMSGRLNLSPQFLQLLRYVPPTVLTAIVFPSVLMPDATLAITPTNARLMGAIAALLVGLWQKNLLVTIVVGMAVFFAWQGLLTTIGIA</sequence>
<keyword evidence="1" id="KW-0812">Transmembrane</keyword>
<evidence type="ECO:0000313" key="3">
    <source>
        <dbReference type="Proteomes" id="UP001163152"/>
    </source>
</evidence>
<evidence type="ECO:0000313" key="2">
    <source>
        <dbReference type="EMBL" id="WAL60337.1"/>
    </source>
</evidence>